<dbReference type="OrthoDB" id="7366523at2"/>
<comment type="caution">
    <text evidence="3">The sequence shown here is derived from an EMBL/GenBank/DDBJ whole genome shotgun (WGS) entry which is preliminary data.</text>
</comment>
<evidence type="ECO:0000256" key="1">
    <source>
        <dbReference type="SAM" id="MobiDB-lite"/>
    </source>
</evidence>
<dbReference type="AlphaFoldDB" id="A0A5A9GQD0"/>
<reference evidence="3 4" key="1">
    <citation type="submission" date="2019-08" db="EMBL/GenBank/DDBJ databases">
        <authorList>
            <person name="Grouzdev D."/>
            <person name="Tikhonova E."/>
            <person name="Kravchenko I."/>
        </authorList>
    </citation>
    <scope>NUCLEOTIDE SEQUENCE [LARGE SCALE GENOMIC DNA]</scope>
    <source>
        <strain evidence="3 4">59b</strain>
    </source>
</reference>
<dbReference type="EMBL" id="VTTN01000004">
    <property type="protein sequence ID" value="KAA0595992.1"/>
    <property type="molecule type" value="Genomic_DNA"/>
</dbReference>
<dbReference type="InterPro" id="IPR052909">
    <property type="entry name" value="Transposase_6_like"/>
</dbReference>
<dbReference type="PANTHER" id="PTHR46637:SF1">
    <property type="entry name" value="BLL5188 PROTEIN"/>
    <property type="match status" value="1"/>
</dbReference>
<organism evidence="3 4">
    <name type="scientific">Azospirillum lipoferum</name>
    <dbReference type="NCBI Taxonomy" id="193"/>
    <lineage>
        <taxon>Bacteria</taxon>
        <taxon>Pseudomonadati</taxon>
        <taxon>Pseudomonadota</taxon>
        <taxon>Alphaproteobacteria</taxon>
        <taxon>Rhodospirillales</taxon>
        <taxon>Azospirillaceae</taxon>
        <taxon>Azospirillum</taxon>
    </lineage>
</organism>
<dbReference type="Proteomes" id="UP000324927">
    <property type="component" value="Unassembled WGS sequence"/>
</dbReference>
<evidence type="ECO:0000313" key="4">
    <source>
        <dbReference type="Proteomes" id="UP000324927"/>
    </source>
</evidence>
<keyword evidence="4" id="KW-1185">Reference proteome</keyword>
<dbReference type="Pfam" id="PF13340">
    <property type="entry name" value="DUF4096"/>
    <property type="match status" value="1"/>
</dbReference>
<feature type="region of interest" description="Disordered" evidence="1">
    <location>
        <begin position="75"/>
        <end position="96"/>
    </location>
</feature>
<accession>A0A5A9GQD0</accession>
<name>A0A5A9GQD0_AZOLI</name>
<dbReference type="RefSeq" id="WP_149231389.1">
    <property type="nucleotide sequence ID" value="NZ_JALJXJ010000005.1"/>
</dbReference>
<evidence type="ECO:0000313" key="3">
    <source>
        <dbReference type="EMBL" id="KAA0595992.1"/>
    </source>
</evidence>
<dbReference type="InterPro" id="IPR025161">
    <property type="entry name" value="IS402-like_dom"/>
</dbReference>
<evidence type="ECO:0000259" key="2">
    <source>
        <dbReference type="Pfam" id="PF13340"/>
    </source>
</evidence>
<feature type="compositionally biased region" description="Polar residues" evidence="1">
    <location>
        <begin position="76"/>
        <end position="96"/>
    </location>
</feature>
<feature type="domain" description="Insertion element IS402-like" evidence="2">
    <location>
        <begin position="6"/>
        <end position="68"/>
    </location>
</feature>
<sequence>MRRHELSDAQWALVSELMTSDGGPGGRWRNHRDVVNGLFWKLNTGVPWRDIPTCYGPWQTACWLTNRRNRPRTDTLRQWQNLKPSPSCQRTGASRY</sequence>
<protein>
    <submittedName>
        <fullName evidence="3">Transposase</fullName>
    </submittedName>
</protein>
<dbReference type="PANTHER" id="PTHR46637">
    <property type="entry name" value="TIS1421-TRANSPOSASE PROTEIN A"/>
    <property type="match status" value="1"/>
</dbReference>
<proteinExistence type="predicted"/>
<gene>
    <name evidence="3" type="ORF">FZ942_12335</name>
</gene>